<evidence type="ECO:0000313" key="10">
    <source>
        <dbReference type="EMBL" id="ALP40532.1"/>
    </source>
</evidence>
<dbReference type="CDD" id="cd00082">
    <property type="entry name" value="HisKA"/>
    <property type="match status" value="1"/>
</dbReference>
<dbReference type="KEGG" id="asr:WL1483_1113"/>
<evidence type="ECO:0000256" key="6">
    <source>
        <dbReference type="ARBA" id="ARBA00022679"/>
    </source>
</evidence>
<evidence type="ECO:0000259" key="9">
    <source>
        <dbReference type="PROSITE" id="PS50109"/>
    </source>
</evidence>
<reference evidence="10 11" key="2">
    <citation type="journal article" date="2016" name="Genome Announc.">
        <title>Complete Genome Sequence of the Highly Virulent Aeromonas schubertii Strain WL1483, Isolated from Diseased Snakehead Fish (Channa argus) in China.</title>
        <authorList>
            <person name="Liu L."/>
            <person name="Li N."/>
            <person name="Zhang D."/>
            <person name="Fu X."/>
            <person name="Shi C."/>
            <person name="Lin Q."/>
            <person name="Hao G."/>
        </authorList>
    </citation>
    <scope>NUCLEOTIDE SEQUENCE [LARGE SCALE GENOMIC DNA]</scope>
    <source>
        <strain evidence="10 11">WL1483</strain>
    </source>
</reference>
<dbReference type="Gene3D" id="3.30.565.10">
    <property type="entry name" value="Histidine kinase-like ATPase, C-terminal domain"/>
    <property type="match status" value="1"/>
</dbReference>
<dbReference type="InterPro" id="IPR003661">
    <property type="entry name" value="HisK_dim/P_dom"/>
</dbReference>
<keyword evidence="8" id="KW-0902">Two-component regulatory system</keyword>
<keyword evidence="5" id="KW-0597">Phosphoprotein</keyword>
<organism evidence="10 11">
    <name type="scientific">Aeromonas schubertii</name>
    <dbReference type="NCBI Taxonomy" id="652"/>
    <lineage>
        <taxon>Bacteria</taxon>
        <taxon>Pseudomonadati</taxon>
        <taxon>Pseudomonadota</taxon>
        <taxon>Gammaproteobacteria</taxon>
        <taxon>Aeromonadales</taxon>
        <taxon>Aeromonadaceae</taxon>
        <taxon>Aeromonas</taxon>
    </lineage>
</organism>
<dbReference type="SUPFAM" id="SSF47384">
    <property type="entry name" value="Homodimeric domain of signal transducing histidine kinase"/>
    <property type="match status" value="1"/>
</dbReference>
<accession>A0A0S2SFR4</accession>
<dbReference type="EMBL" id="CP013067">
    <property type="protein sequence ID" value="ALP40532.1"/>
    <property type="molecule type" value="Genomic_DNA"/>
</dbReference>
<evidence type="ECO:0000256" key="8">
    <source>
        <dbReference type="ARBA" id="ARBA00023012"/>
    </source>
</evidence>
<dbReference type="Proteomes" id="UP000058114">
    <property type="component" value="Chromosome"/>
</dbReference>
<keyword evidence="6" id="KW-0808">Transferase</keyword>
<keyword evidence="4" id="KW-0472">Membrane</keyword>
<reference evidence="11" key="1">
    <citation type="submission" date="2015-10" db="EMBL/GenBank/DDBJ databases">
        <title>Complete Genome Sequence of Aeromonas schubertii strain WL1483.</title>
        <authorList>
            <person name="Liu L."/>
        </authorList>
    </citation>
    <scope>NUCLEOTIDE SEQUENCE [LARGE SCALE GENOMIC DNA]</scope>
    <source>
        <strain evidence="11">WL1483</strain>
    </source>
</reference>
<dbReference type="SMART" id="SM00387">
    <property type="entry name" value="HATPase_c"/>
    <property type="match status" value="1"/>
</dbReference>
<keyword evidence="7 10" id="KW-0418">Kinase</keyword>
<evidence type="ECO:0000256" key="4">
    <source>
        <dbReference type="ARBA" id="ARBA00022475"/>
    </source>
</evidence>
<dbReference type="InterPro" id="IPR036097">
    <property type="entry name" value="HisK_dim/P_sf"/>
</dbReference>
<evidence type="ECO:0000256" key="1">
    <source>
        <dbReference type="ARBA" id="ARBA00000085"/>
    </source>
</evidence>
<dbReference type="GO" id="GO:0005886">
    <property type="term" value="C:plasma membrane"/>
    <property type="evidence" value="ECO:0007669"/>
    <property type="project" value="UniProtKB-SubCell"/>
</dbReference>
<dbReference type="Pfam" id="PF02518">
    <property type="entry name" value="HATPase_c"/>
    <property type="match status" value="1"/>
</dbReference>
<comment type="catalytic activity">
    <reaction evidence="1">
        <text>ATP + protein L-histidine = ADP + protein N-phospho-L-histidine.</text>
        <dbReference type="EC" id="2.7.13.3"/>
    </reaction>
</comment>
<dbReference type="PANTHER" id="PTHR44936">
    <property type="entry name" value="SENSOR PROTEIN CREC"/>
    <property type="match status" value="1"/>
</dbReference>
<dbReference type="PATRIC" id="fig|652.5.peg.1232"/>
<evidence type="ECO:0000256" key="5">
    <source>
        <dbReference type="ARBA" id="ARBA00022553"/>
    </source>
</evidence>
<evidence type="ECO:0000256" key="2">
    <source>
        <dbReference type="ARBA" id="ARBA00004651"/>
    </source>
</evidence>
<dbReference type="PANTHER" id="PTHR44936:SF9">
    <property type="entry name" value="SENSOR PROTEIN CREC"/>
    <property type="match status" value="1"/>
</dbReference>
<gene>
    <name evidence="10" type="ORF">WL1483_1113</name>
</gene>
<sequence length="469" mass="53423">MNACRAEFMRLSLLLCCLLCYGISVRPALAGPLADRLAGELKKLTPEREISLDRVQRLDRRLIEPDSLYPAWQEYPLSQLQAMYRYEQECTGDSELPDEWQPLLRALCGQAQAPSFIWFTSHPIYPLGGSSVARWLARHPAPELERLLHVRERRDDLALLGELDNDNLETLLRGERWLLQSGQLWLLADDRLHRYGAGQWQPLTLRLGIMLESGSGEPCQERLGALCLSVRPAVNWPWLAQTSMLGFFLLLGWATWQRWRLQRERRVALQMLTHELRTPIMALSGIGEELRHDFDQLLSSAQQSVGQLLGSIARLHQLAQASRHYLAVETIKDERVPVMLTEWLTMVCERHGALFCLEREMTLALPFYWLDLALDNLLRNARQHGTGPVRVSACWQSGRLFLSVSDGGELPSYRLAPLLRRGARADGLGLGLAIVRHLLRRLGGRLLLSGPPTTFTLMLPCQRWSDHES</sequence>
<name>A0A0S2SFR4_9GAMM</name>
<evidence type="ECO:0000256" key="7">
    <source>
        <dbReference type="ARBA" id="ARBA00022777"/>
    </source>
</evidence>
<evidence type="ECO:0000256" key="3">
    <source>
        <dbReference type="ARBA" id="ARBA00012438"/>
    </source>
</evidence>
<dbReference type="AlphaFoldDB" id="A0A0S2SFR4"/>
<dbReference type="Pfam" id="PF11884">
    <property type="entry name" value="DUF3404"/>
    <property type="match status" value="1"/>
</dbReference>
<dbReference type="SUPFAM" id="SSF55874">
    <property type="entry name" value="ATPase domain of HSP90 chaperone/DNA topoisomerase II/histidine kinase"/>
    <property type="match status" value="1"/>
</dbReference>
<protein>
    <recommendedName>
        <fullName evidence="3">histidine kinase</fullName>
        <ecNumber evidence="3">2.7.13.3</ecNumber>
    </recommendedName>
</protein>
<dbReference type="PROSITE" id="PS50109">
    <property type="entry name" value="HIS_KIN"/>
    <property type="match status" value="1"/>
</dbReference>
<dbReference type="InterPro" id="IPR003594">
    <property type="entry name" value="HATPase_dom"/>
</dbReference>
<proteinExistence type="predicted"/>
<dbReference type="Gene3D" id="1.10.287.130">
    <property type="match status" value="1"/>
</dbReference>
<evidence type="ECO:0000313" key="11">
    <source>
        <dbReference type="Proteomes" id="UP000058114"/>
    </source>
</evidence>
<comment type="subcellular location">
    <subcellularLocation>
        <location evidence="2">Cell membrane</location>
        <topology evidence="2">Multi-pass membrane protein</topology>
    </subcellularLocation>
</comment>
<dbReference type="RefSeq" id="WP_235513055.1">
    <property type="nucleotide sequence ID" value="NZ_CP013067.1"/>
</dbReference>
<dbReference type="GO" id="GO:0000155">
    <property type="term" value="F:phosphorelay sensor kinase activity"/>
    <property type="evidence" value="ECO:0007669"/>
    <property type="project" value="InterPro"/>
</dbReference>
<dbReference type="InterPro" id="IPR050980">
    <property type="entry name" value="2C_sensor_his_kinase"/>
</dbReference>
<feature type="domain" description="Histidine kinase" evidence="9">
    <location>
        <begin position="271"/>
        <end position="463"/>
    </location>
</feature>
<dbReference type="EC" id="2.7.13.3" evidence="3"/>
<dbReference type="InterPro" id="IPR005467">
    <property type="entry name" value="His_kinase_dom"/>
</dbReference>
<dbReference type="InterPro" id="IPR036890">
    <property type="entry name" value="HATPase_C_sf"/>
</dbReference>
<keyword evidence="4" id="KW-1003">Cell membrane</keyword>
<dbReference type="InterPro" id="IPR021821">
    <property type="entry name" value="VxrA_SD"/>
</dbReference>